<feature type="compositionally biased region" description="Basic and acidic residues" evidence="1">
    <location>
        <begin position="13"/>
        <end position="25"/>
    </location>
</feature>
<keyword evidence="3" id="KW-1185">Reference proteome</keyword>
<evidence type="ECO:0000313" key="3">
    <source>
        <dbReference type="Proteomes" id="UP000708208"/>
    </source>
</evidence>
<dbReference type="Proteomes" id="UP000708208">
    <property type="component" value="Unassembled WGS sequence"/>
</dbReference>
<accession>A0A8J2KQA2</accession>
<dbReference type="AlphaFoldDB" id="A0A8J2KQA2"/>
<gene>
    <name evidence="2" type="ORF">AFUS01_LOCUS27882</name>
</gene>
<proteinExistence type="predicted"/>
<reference evidence="2" key="1">
    <citation type="submission" date="2021-06" db="EMBL/GenBank/DDBJ databases">
        <authorList>
            <person name="Hodson N. C."/>
            <person name="Mongue J. A."/>
            <person name="Jaron S. K."/>
        </authorList>
    </citation>
    <scope>NUCLEOTIDE SEQUENCE</scope>
</reference>
<organism evidence="2 3">
    <name type="scientific">Allacma fusca</name>
    <dbReference type="NCBI Taxonomy" id="39272"/>
    <lineage>
        <taxon>Eukaryota</taxon>
        <taxon>Metazoa</taxon>
        <taxon>Ecdysozoa</taxon>
        <taxon>Arthropoda</taxon>
        <taxon>Hexapoda</taxon>
        <taxon>Collembola</taxon>
        <taxon>Symphypleona</taxon>
        <taxon>Sminthuridae</taxon>
        <taxon>Allacma</taxon>
    </lineage>
</organism>
<sequence>MKISDAEYPLSPELKEAAPKPELHSPKASGKDSPGSSSDGKSSSPINVTLIEEKTPVPEPPSPKDILKKLFPSYEDNLLNQALLQNDHNLVKTIQKLAPHTAPHPMHSSNKHPCSSSSAIKCTGNALQTYLANWNPTGKSSSDFISSSRRLSAFVRPQQSRLNSTS</sequence>
<feature type="compositionally biased region" description="Low complexity" evidence="1">
    <location>
        <begin position="26"/>
        <end position="45"/>
    </location>
</feature>
<feature type="region of interest" description="Disordered" evidence="1">
    <location>
        <begin position="1"/>
        <end position="64"/>
    </location>
</feature>
<evidence type="ECO:0000256" key="1">
    <source>
        <dbReference type="SAM" id="MobiDB-lite"/>
    </source>
</evidence>
<protein>
    <submittedName>
        <fullName evidence="2">Uncharacterized protein</fullName>
    </submittedName>
</protein>
<comment type="caution">
    <text evidence="2">The sequence shown here is derived from an EMBL/GenBank/DDBJ whole genome shotgun (WGS) entry which is preliminary data.</text>
</comment>
<feature type="non-terminal residue" evidence="2">
    <location>
        <position position="166"/>
    </location>
</feature>
<evidence type="ECO:0000313" key="2">
    <source>
        <dbReference type="EMBL" id="CAG7817307.1"/>
    </source>
</evidence>
<dbReference type="EMBL" id="CAJVCH010391057">
    <property type="protein sequence ID" value="CAG7817307.1"/>
    <property type="molecule type" value="Genomic_DNA"/>
</dbReference>
<name>A0A8J2KQA2_9HEXA</name>